<keyword evidence="1" id="KW-1133">Transmembrane helix</keyword>
<sequence>MSVKEASRSPGCSPIQHVQIARKLDAQKPHRSVQLELIALVVPLDDEQVGRIVEPVCERVGKDAGQVVRVGGSGAAFLLLLLLRLLFLLSIRCGWFHVRWLLCVDRFQRQPKPVPR</sequence>
<proteinExistence type="predicted"/>
<evidence type="ECO:0000313" key="2">
    <source>
        <dbReference type="EnsemblMetazoa" id="AMEC000051-PA"/>
    </source>
</evidence>
<keyword evidence="1" id="KW-0812">Transmembrane</keyword>
<feature type="transmembrane region" description="Helical" evidence="1">
    <location>
        <begin position="75"/>
        <end position="102"/>
    </location>
</feature>
<accession>A0A182TCW8</accession>
<dbReference type="Proteomes" id="UP000075902">
    <property type="component" value="Unassembled WGS sequence"/>
</dbReference>
<keyword evidence="1" id="KW-0472">Membrane</keyword>
<dbReference type="VEuPathDB" id="VectorBase:AMEC000051"/>
<reference evidence="2" key="2">
    <citation type="submission" date="2020-05" db="UniProtKB">
        <authorList>
            <consortium name="EnsemblMetazoa"/>
        </authorList>
    </citation>
    <scope>IDENTIFICATION</scope>
    <source>
        <strain evidence="2">CM1001059</strain>
    </source>
</reference>
<evidence type="ECO:0000313" key="3">
    <source>
        <dbReference type="Proteomes" id="UP000075902"/>
    </source>
</evidence>
<protein>
    <submittedName>
        <fullName evidence="2">Uncharacterized protein</fullName>
    </submittedName>
</protein>
<name>A0A182TCW8_9DIPT</name>
<keyword evidence="3" id="KW-1185">Reference proteome</keyword>
<organism evidence="2 3">
    <name type="scientific">Anopheles melas</name>
    <dbReference type="NCBI Taxonomy" id="34690"/>
    <lineage>
        <taxon>Eukaryota</taxon>
        <taxon>Metazoa</taxon>
        <taxon>Ecdysozoa</taxon>
        <taxon>Arthropoda</taxon>
        <taxon>Hexapoda</taxon>
        <taxon>Insecta</taxon>
        <taxon>Pterygota</taxon>
        <taxon>Neoptera</taxon>
        <taxon>Endopterygota</taxon>
        <taxon>Diptera</taxon>
        <taxon>Nematocera</taxon>
        <taxon>Culicoidea</taxon>
        <taxon>Culicidae</taxon>
        <taxon>Anophelinae</taxon>
        <taxon>Anopheles</taxon>
    </lineage>
</organism>
<dbReference type="AlphaFoldDB" id="A0A182TCW8"/>
<dbReference type="EnsemblMetazoa" id="AMEC000051-RA">
    <property type="protein sequence ID" value="AMEC000051-PA"/>
    <property type="gene ID" value="AMEC000051"/>
</dbReference>
<reference evidence="3" key="1">
    <citation type="submission" date="2014-01" db="EMBL/GenBank/DDBJ databases">
        <title>The Genome Sequence of Anopheles melas CM1001059_A (V2).</title>
        <authorList>
            <consortium name="The Broad Institute Genomics Platform"/>
            <person name="Neafsey D.E."/>
            <person name="Besansky N."/>
            <person name="Howell P."/>
            <person name="Walton C."/>
            <person name="Young S.K."/>
            <person name="Zeng Q."/>
            <person name="Gargeya S."/>
            <person name="Fitzgerald M."/>
            <person name="Haas B."/>
            <person name="Abouelleil A."/>
            <person name="Allen A.W."/>
            <person name="Alvarado L."/>
            <person name="Arachchi H.M."/>
            <person name="Berlin A.M."/>
            <person name="Chapman S.B."/>
            <person name="Gainer-Dewar J."/>
            <person name="Goldberg J."/>
            <person name="Griggs A."/>
            <person name="Gujja S."/>
            <person name="Hansen M."/>
            <person name="Howarth C."/>
            <person name="Imamovic A."/>
            <person name="Ireland A."/>
            <person name="Larimer J."/>
            <person name="McCowan C."/>
            <person name="Murphy C."/>
            <person name="Pearson M."/>
            <person name="Poon T.W."/>
            <person name="Priest M."/>
            <person name="Roberts A."/>
            <person name="Saif S."/>
            <person name="Shea T."/>
            <person name="Sisk P."/>
            <person name="Sykes S."/>
            <person name="Wortman J."/>
            <person name="Nusbaum C."/>
            <person name="Birren B."/>
        </authorList>
    </citation>
    <scope>NUCLEOTIDE SEQUENCE [LARGE SCALE GENOMIC DNA]</scope>
    <source>
        <strain evidence="3">CM1001059</strain>
    </source>
</reference>
<evidence type="ECO:0000256" key="1">
    <source>
        <dbReference type="SAM" id="Phobius"/>
    </source>
</evidence>